<dbReference type="STRING" id="1117707.VQ7734_03504"/>
<name>A0A1M7YYS4_9VIBR</name>
<dbReference type="EMBL" id="FRFG01000047">
    <property type="protein sequence ID" value="SHO57734.1"/>
    <property type="molecule type" value="Genomic_DNA"/>
</dbReference>
<organism evidence="1 2">
    <name type="scientific">Vibrio quintilis</name>
    <dbReference type="NCBI Taxonomy" id="1117707"/>
    <lineage>
        <taxon>Bacteria</taxon>
        <taxon>Pseudomonadati</taxon>
        <taxon>Pseudomonadota</taxon>
        <taxon>Gammaproteobacteria</taxon>
        <taxon>Vibrionales</taxon>
        <taxon>Vibrionaceae</taxon>
        <taxon>Vibrio</taxon>
    </lineage>
</organism>
<gene>
    <name evidence="1" type="ORF">VQ7734_03504</name>
</gene>
<protein>
    <submittedName>
        <fullName evidence="1">Uncharacterized protein</fullName>
    </submittedName>
</protein>
<evidence type="ECO:0000313" key="1">
    <source>
        <dbReference type="EMBL" id="SHO57734.1"/>
    </source>
</evidence>
<evidence type="ECO:0000313" key="2">
    <source>
        <dbReference type="Proteomes" id="UP000184600"/>
    </source>
</evidence>
<dbReference type="AlphaFoldDB" id="A0A1M7YYS4"/>
<proteinExistence type="predicted"/>
<sequence>MPVLPIVEKLSHALHVTVNLNHQRKTMWQLLQRVRYFLVNVSPFPGGGISVFPYVLEVRMCQIRLPGTILVGWFKILEY</sequence>
<accession>A0A1M7YYS4</accession>
<keyword evidence="2" id="KW-1185">Reference proteome</keyword>
<dbReference type="Proteomes" id="UP000184600">
    <property type="component" value="Unassembled WGS sequence"/>
</dbReference>
<reference evidence="2" key="1">
    <citation type="submission" date="2016-12" db="EMBL/GenBank/DDBJ databases">
        <authorList>
            <person name="Rodrigo-Torres L."/>
            <person name="Arahal R.D."/>
            <person name="Lucena T."/>
        </authorList>
    </citation>
    <scope>NUCLEOTIDE SEQUENCE [LARGE SCALE GENOMIC DNA]</scope>
</reference>